<dbReference type="OrthoDB" id="5392716at2759"/>
<protein>
    <recommendedName>
        <fullName evidence="1">Integrase core domain-containing protein</fullName>
    </recommendedName>
</protein>
<feature type="domain" description="Integrase core" evidence="1">
    <location>
        <begin position="148"/>
        <end position="327"/>
    </location>
</feature>
<dbReference type="InParanoid" id="A8P8L6"/>
<evidence type="ECO:0000313" key="3">
    <source>
        <dbReference type="Proteomes" id="UP000001861"/>
    </source>
</evidence>
<comment type="caution">
    <text evidence="2">The sequence shown here is derived from an EMBL/GenBank/DDBJ whole genome shotgun (WGS) entry which is preliminary data.</text>
</comment>
<dbReference type="PANTHER" id="PTHR46177:SF1">
    <property type="entry name" value="INTEGRASE CATALYTIC DOMAIN-CONTAINING PROTEIN"/>
    <property type="match status" value="1"/>
</dbReference>
<reference evidence="2 3" key="1">
    <citation type="journal article" date="2010" name="Proc. Natl. Acad. Sci. U.S.A.">
        <title>Insights into evolution of multicellular fungi from the assembled chromosomes of the mushroom Coprinopsis cinerea (Coprinus cinereus).</title>
        <authorList>
            <person name="Stajich J.E."/>
            <person name="Wilke S.K."/>
            <person name="Ahren D."/>
            <person name="Au C.H."/>
            <person name="Birren B.W."/>
            <person name="Borodovsky M."/>
            <person name="Burns C."/>
            <person name="Canback B."/>
            <person name="Casselton L.A."/>
            <person name="Cheng C.K."/>
            <person name="Deng J."/>
            <person name="Dietrich F.S."/>
            <person name="Fargo D.C."/>
            <person name="Farman M.L."/>
            <person name="Gathman A.C."/>
            <person name="Goldberg J."/>
            <person name="Guigo R."/>
            <person name="Hoegger P.J."/>
            <person name="Hooker J.B."/>
            <person name="Huggins A."/>
            <person name="James T.Y."/>
            <person name="Kamada T."/>
            <person name="Kilaru S."/>
            <person name="Kodira C."/>
            <person name="Kues U."/>
            <person name="Kupfer D."/>
            <person name="Kwan H.S."/>
            <person name="Lomsadze A."/>
            <person name="Li W."/>
            <person name="Lilly W.W."/>
            <person name="Ma L.J."/>
            <person name="Mackey A.J."/>
            <person name="Manning G."/>
            <person name="Martin F."/>
            <person name="Muraguchi H."/>
            <person name="Natvig D.O."/>
            <person name="Palmerini H."/>
            <person name="Ramesh M.A."/>
            <person name="Rehmeyer C.J."/>
            <person name="Roe B.A."/>
            <person name="Shenoy N."/>
            <person name="Stanke M."/>
            <person name="Ter-Hovhannisyan V."/>
            <person name="Tunlid A."/>
            <person name="Velagapudi R."/>
            <person name="Vision T.J."/>
            <person name="Zeng Q."/>
            <person name="Zolan M.E."/>
            <person name="Pukkila P.J."/>
        </authorList>
    </citation>
    <scope>NUCLEOTIDE SEQUENCE [LARGE SCALE GENOMIC DNA]</scope>
    <source>
        <strain evidence="3">Okayama-7 / 130 / ATCC MYA-4618 / FGSC 9003</strain>
    </source>
</reference>
<dbReference type="InterPro" id="IPR058913">
    <property type="entry name" value="Integrase_dom_put"/>
</dbReference>
<evidence type="ECO:0000313" key="2">
    <source>
        <dbReference type="EMBL" id="EAU82186.2"/>
    </source>
</evidence>
<keyword evidence="3" id="KW-1185">Reference proteome</keyword>
<dbReference type="GeneID" id="6016250"/>
<organism evidence="2 3">
    <name type="scientific">Coprinopsis cinerea (strain Okayama-7 / 130 / ATCC MYA-4618 / FGSC 9003)</name>
    <name type="common">Inky cap fungus</name>
    <name type="synonym">Hormographiella aspergillata</name>
    <dbReference type="NCBI Taxonomy" id="240176"/>
    <lineage>
        <taxon>Eukaryota</taxon>
        <taxon>Fungi</taxon>
        <taxon>Dikarya</taxon>
        <taxon>Basidiomycota</taxon>
        <taxon>Agaricomycotina</taxon>
        <taxon>Agaricomycetes</taxon>
        <taxon>Agaricomycetidae</taxon>
        <taxon>Agaricales</taxon>
        <taxon>Agaricineae</taxon>
        <taxon>Psathyrellaceae</taxon>
        <taxon>Coprinopsis</taxon>
    </lineage>
</organism>
<dbReference type="EMBL" id="AACS02000011">
    <property type="protein sequence ID" value="EAU82186.2"/>
    <property type="molecule type" value="Genomic_DNA"/>
</dbReference>
<dbReference type="KEGG" id="cci:CC1G_10588"/>
<evidence type="ECO:0000259" key="1">
    <source>
        <dbReference type="Pfam" id="PF24764"/>
    </source>
</evidence>
<proteinExistence type="predicted"/>
<dbReference type="Pfam" id="PF24764">
    <property type="entry name" value="rva_4"/>
    <property type="match status" value="1"/>
</dbReference>
<dbReference type="Proteomes" id="UP000001861">
    <property type="component" value="Unassembled WGS sequence"/>
</dbReference>
<name>A8P8L6_COPC7</name>
<sequence>MSVKPPNPSGRNQHGNGKILDICPDIGERLQRYFDQGVRQKDIPQRLLKDLPGLSVRSVRRLIKQLGIRTTRNSGLTDLEKGKAILELKQHDPLGRWGARAVKEKLALQSVHVSRDFTAKFMQHEDPMGAVARNPRVKKAHPYGITSAGPNEEWCADGHEKITKSMGISVWGIIDKYSRMELGLFAGINARDSELPVALWLRVVHRLGGMSVTLSVDKGSELGRMITLVTDLRAKYQPYIPEENVPAVRASDSRTNITRERNWRPLWEKELSNIEYFYLNGKIESGFHPNDEFHQMVARWVWAQIVQAKLDALMIENASHRIRGQRNILLPSDARREDLYNHPEEYGGEKGLLI</sequence>
<dbReference type="RefSeq" id="XP_001839595.2">
    <property type="nucleotide sequence ID" value="XM_001839543.2"/>
</dbReference>
<dbReference type="OMA" id="NISIRTW"/>
<accession>A8P8L6</accession>
<dbReference type="eggNOG" id="ENOG502SNTK">
    <property type="taxonomic scope" value="Eukaryota"/>
</dbReference>
<dbReference type="HOGENOM" id="CLU_039761_0_1_1"/>
<gene>
    <name evidence="2" type="ORF">CC1G_10588</name>
</gene>
<dbReference type="PANTHER" id="PTHR46177">
    <property type="entry name" value="INTEGRASE CATALYTIC DOMAIN-CONTAINING PROTEIN"/>
    <property type="match status" value="1"/>
</dbReference>
<dbReference type="VEuPathDB" id="FungiDB:CC1G_10588"/>
<dbReference type="AlphaFoldDB" id="A8P8L6"/>